<dbReference type="AlphaFoldDB" id="A0A1G2HQC0"/>
<dbReference type="InterPro" id="IPR018466">
    <property type="entry name" value="Kre9/Knh1-like_N"/>
</dbReference>
<accession>A0A1G2HQC0</accession>
<evidence type="ECO:0000256" key="2">
    <source>
        <dbReference type="SAM" id="Phobius"/>
    </source>
</evidence>
<feature type="domain" description="Yeast cell wall synthesis Kre9/Knh1-like N-terminal" evidence="3">
    <location>
        <begin position="188"/>
        <end position="266"/>
    </location>
</feature>
<gene>
    <name evidence="4" type="ORF">A2812_02600</name>
</gene>
<dbReference type="Pfam" id="PF10342">
    <property type="entry name" value="Kre9_KNH"/>
    <property type="match status" value="1"/>
</dbReference>
<dbReference type="EMBL" id="MHOM01000020">
    <property type="protein sequence ID" value="OGZ64635.1"/>
    <property type="molecule type" value="Genomic_DNA"/>
</dbReference>
<evidence type="ECO:0000313" key="4">
    <source>
        <dbReference type="EMBL" id="OGZ64635.1"/>
    </source>
</evidence>
<protein>
    <recommendedName>
        <fullName evidence="3">Yeast cell wall synthesis Kre9/Knh1-like N-terminal domain-containing protein</fullName>
    </recommendedName>
</protein>
<keyword evidence="2" id="KW-0812">Transmembrane</keyword>
<organism evidence="4 5">
    <name type="scientific">Candidatus Staskawiczbacteria bacterium RIFCSPHIGHO2_01_FULL_36_16</name>
    <dbReference type="NCBI Taxonomy" id="1802200"/>
    <lineage>
        <taxon>Bacteria</taxon>
        <taxon>Candidatus Staskawicziibacteriota</taxon>
    </lineage>
</organism>
<keyword evidence="2" id="KW-0472">Membrane</keyword>
<reference evidence="4 5" key="1">
    <citation type="journal article" date="2016" name="Nat. Commun.">
        <title>Thousands of microbial genomes shed light on interconnected biogeochemical processes in an aquifer system.</title>
        <authorList>
            <person name="Anantharaman K."/>
            <person name="Brown C.T."/>
            <person name="Hug L.A."/>
            <person name="Sharon I."/>
            <person name="Castelle C.J."/>
            <person name="Probst A.J."/>
            <person name="Thomas B.C."/>
            <person name="Singh A."/>
            <person name="Wilkins M.J."/>
            <person name="Karaoz U."/>
            <person name="Brodie E.L."/>
            <person name="Williams K.H."/>
            <person name="Hubbard S.S."/>
            <person name="Banfield J.F."/>
        </authorList>
    </citation>
    <scope>NUCLEOTIDE SEQUENCE [LARGE SCALE GENOMIC DNA]</scope>
</reference>
<keyword evidence="1" id="KW-0732">Signal</keyword>
<sequence>MKNQKGISTLVGIIIIVVVGIVTFGGVFAYQYFVTPKVNDQSQNQNTNPTNPPLTADKILNSNGFVNGNKQTGSQSGLTISNIVLGNLDSDSSLEALAVQTNCSASCGNAVYAFKLVGNNVLMVLLPDSGISGAAQQVNSIKIVNGVAVITETDWDGTRTTNYQVELVDGVFKAEKIVSTQPSITVTSPNGGETLEIGKTYTIKWNSTGIGNVSITMVNKPISTYLEKIATNIENTGSYSWTVPVGNIGLDYPGDKGYIIRVTSAVYPYTFGQVDNISITEPVGYITPDIKVTSPNGGEQFNKGQDIVVKWTSQGISKVSIRATYYDSNDKAVIADGSGEINVINGGECRITYEPISASSGSFTIVGGNTGRCGILPSSNRIRILITGTTLNGNSISDISDNYFSIFPFI</sequence>
<dbReference type="STRING" id="1802200.A2812_02600"/>
<proteinExistence type="predicted"/>
<comment type="caution">
    <text evidence="4">The sequence shown here is derived from an EMBL/GenBank/DDBJ whole genome shotgun (WGS) entry which is preliminary data.</text>
</comment>
<name>A0A1G2HQC0_9BACT</name>
<evidence type="ECO:0000259" key="3">
    <source>
        <dbReference type="Pfam" id="PF10342"/>
    </source>
</evidence>
<dbReference type="Proteomes" id="UP000177190">
    <property type="component" value="Unassembled WGS sequence"/>
</dbReference>
<evidence type="ECO:0000256" key="1">
    <source>
        <dbReference type="ARBA" id="ARBA00022729"/>
    </source>
</evidence>
<keyword evidence="2" id="KW-1133">Transmembrane helix</keyword>
<evidence type="ECO:0000313" key="5">
    <source>
        <dbReference type="Proteomes" id="UP000177190"/>
    </source>
</evidence>
<feature type="transmembrane region" description="Helical" evidence="2">
    <location>
        <begin position="7"/>
        <end position="33"/>
    </location>
</feature>